<accession>A0A239L2T7</accession>
<proteinExistence type="predicted"/>
<gene>
    <name evidence="1" type="ORF">SAMN05421640_2944</name>
</gene>
<name>A0A239L2T7_EKHLU</name>
<sequence>MKFSAFLKVTIITFGLVILSYSGHSQDFSAGINVDKTDINPNAVLHLKSGEDGRARGLLIPSISTSQRTGMNLTAADNGLLVFDSDENAFYFWVNGTGWILTSNTDEQDLANVLGQGNNAGGLVIENVGEPVNPQDVATKNYVDSQTTPDEQDLELSGNTLTLTNDPTSVDLSPYLDNTDNQNLSSVLASGNDAGAITITNLPTPVNPADVATKGYVDSNIGITDVTSADILDGEIANEDINAGANIAWSKIDKTGANVSDFTNDLGFIDNNVNPATGDVSGNFATGLFVDLVGGTTAGDVATATGIVLGATALDTDASDDLTTADVGLAPNQLISLDGSGILPAVDGSALTNLSASAINTVTAPLDGDVLTWDNTNGRWDAGPGGSGLTLPFFASQADAGYLFDVSQTGAGGAGSFSVISTTNTSAALDVNTNADAGIGLRVNAFGNTSSSVTGEFNASGPQGTAGIFRINDGSNPFSVIEAVTVGMGDGILIDHSGTSGSGIFINMSNASVDPALEIINSNGPSIVTDGDLNVGGVIFGDGSGITNLPGSTDSTAIYSKMQSDSIHFEGELGFLDFELDTDSTFLRGLIDGNTSSISALNSVDSATIYSKVQSDSIYFEGELDADSLHFESKLLGFADSTAIFSKVQLDSIYFEGELDADSLHFESKLFGFADSTAIFSKVQLDSIYFEGELDADSLHFESKLFGFADSTAIFSKVQLDSIYFEGELDADSLHFESKLFGFADSTAIFSKVQLDSIYFEGELDADSLYFESKLFGFADSTAIFSKVQLDSIYFEGELDIDSAYFESRLVVTEPNTSSIIGGSGVSGTITGINNSIYGVDAGASLTTGQNNTFIGREAGNGSNASSNTLVGYRTGLTTTGGQNVFVGFNAGSANTGGANNVFIGSQSGLGNNTGNFNVLIGQNADVGAAGLQNAIAIGYNATVNLSNSLVLGGTGADAVNVGIGTTTPLVSLDVTATDALKLPVGLDGQRPSFTAAQMKGMIRFNDTQTLFEGYDGSAWIKLGFDLPFTASLGNAATLLDIAQTGTGAAGRFQVNNGTSSVPALEASSNGAPGSVAFKAVGNVTASAGEFVVDGSATALQVNNTATSTGALVSFQNINGTNTSNIVDINTIGTGSALNISHNATNGSGIRIDMNSSSANPAIEIVNSAGASLTTDGFVGIGTSSPASTLDVNGNANIQVDLNVTGNTSIGGDFVSAVTGPIAEGGNTASRIVTLSPGGAIDNLNGGVVGKEVILIATAGAAVTIRHNTGAPATKIMLNAAIDYVMNPNSTLHLVYVSNTIGWLEVGRGAQ</sequence>
<dbReference type="EMBL" id="FZPD01000005">
    <property type="protein sequence ID" value="SNT24916.1"/>
    <property type="molecule type" value="Genomic_DNA"/>
</dbReference>
<dbReference type="OrthoDB" id="1163828at2"/>
<keyword evidence="2" id="KW-1185">Reference proteome</keyword>
<reference evidence="1 2" key="1">
    <citation type="submission" date="2017-06" db="EMBL/GenBank/DDBJ databases">
        <authorList>
            <person name="Kim H.J."/>
            <person name="Triplett B.A."/>
        </authorList>
    </citation>
    <scope>NUCLEOTIDE SEQUENCE [LARGE SCALE GENOMIC DNA]</scope>
    <source>
        <strain evidence="1 2">DSM 19307</strain>
    </source>
</reference>
<dbReference type="RefSeq" id="WP_089357640.1">
    <property type="nucleotide sequence ID" value="NZ_FZPD01000005.1"/>
</dbReference>
<evidence type="ECO:0000313" key="1">
    <source>
        <dbReference type="EMBL" id="SNT24916.1"/>
    </source>
</evidence>
<organism evidence="1 2">
    <name type="scientific">Ekhidna lutea</name>
    <dbReference type="NCBI Taxonomy" id="447679"/>
    <lineage>
        <taxon>Bacteria</taxon>
        <taxon>Pseudomonadati</taxon>
        <taxon>Bacteroidota</taxon>
        <taxon>Cytophagia</taxon>
        <taxon>Cytophagales</taxon>
        <taxon>Reichenbachiellaceae</taxon>
        <taxon>Ekhidna</taxon>
    </lineage>
</organism>
<protein>
    <submittedName>
        <fullName evidence="1">Uncharacterized protein</fullName>
    </submittedName>
</protein>
<dbReference type="Proteomes" id="UP000198393">
    <property type="component" value="Unassembled WGS sequence"/>
</dbReference>
<evidence type="ECO:0000313" key="2">
    <source>
        <dbReference type="Proteomes" id="UP000198393"/>
    </source>
</evidence>